<dbReference type="InterPro" id="IPR036412">
    <property type="entry name" value="HAD-like_sf"/>
</dbReference>
<dbReference type="Proteomes" id="UP001056535">
    <property type="component" value="Chromosome"/>
</dbReference>
<gene>
    <name evidence="1" type="ORF">NF557_01525</name>
</gene>
<dbReference type="SFLD" id="SFLDG01135">
    <property type="entry name" value="C1.5.6:_HAD__Beta-PGM__Phospha"/>
    <property type="match status" value="1"/>
</dbReference>
<dbReference type="InterPro" id="IPR023198">
    <property type="entry name" value="PGP-like_dom2"/>
</dbReference>
<keyword evidence="1" id="KW-0378">Hydrolase</keyword>
<dbReference type="Gene3D" id="1.10.150.240">
    <property type="entry name" value="Putative phosphatase, domain 2"/>
    <property type="match status" value="1"/>
</dbReference>
<name>A0ABY4YJ56_9MICO</name>
<dbReference type="InterPro" id="IPR023214">
    <property type="entry name" value="HAD_sf"/>
</dbReference>
<evidence type="ECO:0000313" key="2">
    <source>
        <dbReference type="Proteomes" id="UP001056535"/>
    </source>
</evidence>
<dbReference type="PANTHER" id="PTHR43434:SF26">
    <property type="entry name" value="PYROPHOSPHATASE PPAX"/>
    <property type="match status" value="1"/>
</dbReference>
<organism evidence="1 2">
    <name type="scientific">Ornithinimicrobium cryptoxanthini</name>
    <dbReference type="NCBI Taxonomy" id="2934161"/>
    <lineage>
        <taxon>Bacteria</taxon>
        <taxon>Bacillati</taxon>
        <taxon>Actinomycetota</taxon>
        <taxon>Actinomycetes</taxon>
        <taxon>Micrococcales</taxon>
        <taxon>Ornithinimicrobiaceae</taxon>
        <taxon>Ornithinimicrobium</taxon>
    </lineage>
</organism>
<dbReference type="EMBL" id="CP099490">
    <property type="protein sequence ID" value="USQ76639.1"/>
    <property type="molecule type" value="Genomic_DNA"/>
</dbReference>
<dbReference type="RefSeq" id="WP_252621343.1">
    <property type="nucleotide sequence ID" value="NZ_CP099490.1"/>
</dbReference>
<dbReference type="InterPro" id="IPR041492">
    <property type="entry name" value="HAD_2"/>
</dbReference>
<dbReference type="SFLD" id="SFLDS00003">
    <property type="entry name" value="Haloacid_Dehalogenase"/>
    <property type="match status" value="1"/>
</dbReference>
<dbReference type="PANTHER" id="PTHR43434">
    <property type="entry name" value="PHOSPHOGLYCOLATE PHOSPHATASE"/>
    <property type="match status" value="1"/>
</dbReference>
<dbReference type="InterPro" id="IPR006439">
    <property type="entry name" value="HAD-SF_hydro_IA"/>
</dbReference>
<keyword evidence="2" id="KW-1185">Reference proteome</keyword>
<dbReference type="NCBIfam" id="TIGR01509">
    <property type="entry name" value="HAD-SF-IA-v3"/>
    <property type="match status" value="1"/>
</dbReference>
<reference evidence="1" key="1">
    <citation type="submission" date="2022-06" db="EMBL/GenBank/DDBJ databases">
        <title>Ornithinimicrobium JY.X270.</title>
        <authorList>
            <person name="Huang Y."/>
        </authorList>
    </citation>
    <scope>NUCLEOTIDE SEQUENCE</scope>
    <source>
        <strain evidence="1">JY.X270</strain>
    </source>
</reference>
<dbReference type="SUPFAM" id="SSF56784">
    <property type="entry name" value="HAD-like"/>
    <property type="match status" value="1"/>
</dbReference>
<proteinExistence type="predicted"/>
<dbReference type="Pfam" id="PF13419">
    <property type="entry name" value="HAD_2"/>
    <property type="match status" value="1"/>
</dbReference>
<dbReference type="NCBIfam" id="TIGR01549">
    <property type="entry name" value="HAD-SF-IA-v1"/>
    <property type="match status" value="1"/>
</dbReference>
<dbReference type="SFLD" id="SFLDG01129">
    <property type="entry name" value="C1.5:_HAD__Beta-PGM__Phosphata"/>
    <property type="match status" value="1"/>
</dbReference>
<evidence type="ECO:0000313" key="1">
    <source>
        <dbReference type="EMBL" id="USQ76639.1"/>
    </source>
</evidence>
<protein>
    <submittedName>
        <fullName evidence="1">HAD-IA family hydrolase</fullName>
    </submittedName>
</protein>
<dbReference type="InterPro" id="IPR050155">
    <property type="entry name" value="HAD-like_hydrolase_sf"/>
</dbReference>
<sequence>MSSAQPPGPAGQPRHRVVLFDFDGTLADTIPLIVASFQHTVSHQFGEVVSEQEARSWIGRTLVDTFAERYPGQAEAMVKTYRDWNLAHHDDLIRAVEGISQVLDGLLVAGCRLGVVSSKSEHTVRRGLQAVGLRHDFDIIVGLEATARHKPHPDPLLHAAEALKVDPAVCAYVGDATVDIRAARAAGMRPVGVTWGAGTTAELRAEGPAAVADTAGELLGILT</sequence>
<dbReference type="GO" id="GO:0016787">
    <property type="term" value="F:hydrolase activity"/>
    <property type="evidence" value="ECO:0007669"/>
    <property type="project" value="UniProtKB-KW"/>
</dbReference>
<dbReference type="Gene3D" id="3.40.50.1000">
    <property type="entry name" value="HAD superfamily/HAD-like"/>
    <property type="match status" value="1"/>
</dbReference>
<accession>A0ABY4YJ56</accession>